<keyword evidence="5 8" id="KW-0680">Restriction system</keyword>
<dbReference type="GO" id="GO:0003677">
    <property type="term" value="F:DNA binding"/>
    <property type="evidence" value="ECO:0007669"/>
    <property type="project" value="UniProtKB-KW"/>
</dbReference>
<dbReference type="PRINTS" id="PR00508">
    <property type="entry name" value="S21N4MTFRASE"/>
</dbReference>
<keyword evidence="3 11" id="KW-0808">Transferase</keyword>
<gene>
    <name evidence="11" type="ORF">SAMN04487945_3039</name>
</gene>
<dbReference type="InterPro" id="IPR001091">
    <property type="entry name" value="RM_Methyltransferase"/>
</dbReference>
<evidence type="ECO:0000256" key="7">
    <source>
        <dbReference type="ARBA" id="ARBA00049120"/>
    </source>
</evidence>
<dbReference type="Gene3D" id="3.40.50.150">
    <property type="entry name" value="Vaccinia Virus protein VP39"/>
    <property type="match status" value="2"/>
</dbReference>
<keyword evidence="12" id="KW-1185">Reference proteome</keyword>
<evidence type="ECO:0000313" key="12">
    <source>
        <dbReference type="Proteomes" id="UP000198518"/>
    </source>
</evidence>
<dbReference type="EC" id="2.1.1.113" evidence="8"/>
<keyword evidence="2 8" id="KW-0489">Methyltransferase</keyword>
<dbReference type="GO" id="GO:0009307">
    <property type="term" value="P:DNA restriction-modification system"/>
    <property type="evidence" value="ECO:0007669"/>
    <property type="project" value="UniProtKB-KW"/>
</dbReference>
<feature type="compositionally biased region" description="Polar residues" evidence="9">
    <location>
        <begin position="391"/>
        <end position="402"/>
    </location>
</feature>
<dbReference type="GO" id="GO:0008170">
    <property type="term" value="F:N-methyltransferase activity"/>
    <property type="evidence" value="ECO:0007669"/>
    <property type="project" value="InterPro"/>
</dbReference>
<keyword evidence="4 8" id="KW-0949">S-adenosyl-L-methionine</keyword>
<dbReference type="STRING" id="355548.SAMN04487945_3039"/>
<comment type="catalytic activity">
    <reaction evidence="7 8">
        <text>a 2'-deoxycytidine in DNA + S-adenosyl-L-methionine = an N(4)-methyl-2'-deoxycytidine in DNA + S-adenosyl-L-homocysteine + H(+)</text>
        <dbReference type="Rhea" id="RHEA:16857"/>
        <dbReference type="Rhea" id="RHEA-COMP:11369"/>
        <dbReference type="Rhea" id="RHEA-COMP:13674"/>
        <dbReference type="ChEBI" id="CHEBI:15378"/>
        <dbReference type="ChEBI" id="CHEBI:57856"/>
        <dbReference type="ChEBI" id="CHEBI:59789"/>
        <dbReference type="ChEBI" id="CHEBI:85452"/>
        <dbReference type="ChEBI" id="CHEBI:137933"/>
        <dbReference type="EC" id="2.1.1.113"/>
    </reaction>
</comment>
<evidence type="ECO:0000256" key="9">
    <source>
        <dbReference type="SAM" id="MobiDB-lite"/>
    </source>
</evidence>
<evidence type="ECO:0000259" key="10">
    <source>
        <dbReference type="Pfam" id="PF01555"/>
    </source>
</evidence>
<dbReference type="AlphaFoldDB" id="A0A1I0R244"/>
<accession>A0A1I0R244</accession>
<dbReference type="EMBL" id="FOJA01000002">
    <property type="protein sequence ID" value="SEW34566.1"/>
    <property type="molecule type" value="Genomic_DNA"/>
</dbReference>
<evidence type="ECO:0000313" key="11">
    <source>
        <dbReference type="EMBL" id="SEW34566.1"/>
    </source>
</evidence>
<protein>
    <recommendedName>
        <fullName evidence="8">Type II methyltransferase</fullName>
        <ecNumber evidence="8">2.1.1.113</ecNumber>
    </recommendedName>
    <alternativeName>
        <fullName evidence="8">N-4 cytosine-specific methyltransferase</fullName>
    </alternativeName>
</protein>
<dbReference type="PROSITE" id="PS00093">
    <property type="entry name" value="N4_MTASE"/>
    <property type="match status" value="1"/>
</dbReference>
<dbReference type="InterPro" id="IPR029063">
    <property type="entry name" value="SAM-dependent_MTases_sf"/>
</dbReference>
<keyword evidence="6" id="KW-0238">DNA-binding</keyword>
<dbReference type="InterPro" id="IPR017985">
    <property type="entry name" value="MeTrfase_CN4_CS"/>
</dbReference>
<organism evidence="11 12">
    <name type="scientific">Halobacterium jilantaiense</name>
    <dbReference type="NCBI Taxonomy" id="355548"/>
    <lineage>
        <taxon>Archaea</taxon>
        <taxon>Methanobacteriati</taxon>
        <taxon>Methanobacteriota</taxon>
        <taxon>Stenosarchaea group</taxon>
        <taxon>Halobacteria</taxon>
        <taxon>Halobacteriales</taxon>
        <taxon>Halobacteriaceae</taxon>
        <taxon>Halobacterium</taxon>
    </lineage>
</organism>
<evidence type="ECO:0000256" key="4">
    <source>
        <dbReference type="ARBA" id="ARBA00022691"/>
    </source>
</evidence>
<feature type="region of interest" description="Disordered" evidence="9">
    <location>
        <begin position="383"/>
        <end position="402"/>
    </location>
</feature>
<evidence type="ECO:0000256" key="6">
    <source>
        <dbReference type="ARBA" id="ARBA00023125"/>
    </source>
</evidence>
<feature type="domain" description="DNA methylase N-4/N-6" evidence="10">
    <location>
        <begin position="63"/>
        <end position="377"/>
    </location>
</feature>
<dbReference type="InterPro" id="IPR002941">
    <property type="entry name" value="DNA_methylase_N4/N6"/>
</dbReference>
<dbReference type="OrthoDB" id="38200at2157"/>
<proteinExistence type="inferred from homology"/>
<evidence type="ECO:0000256" key="1">
    <source>
        <dbReference type="ARBA" id="ARBA00010203"/>
    </source>
</evidence>
<dbReference type="GO" id="GO:0032259">
    <property type="term" value="P:methylation"/>
    <property type="evidence" value="ECO:0007669"/>
    <property type="project" value="UniProtKB-KW"/>
</dbReference>
<evidence type="ECO:0000256" key="2">
    <source>
        <dbReference type="ARBA" id="ARBA00022603"/>
    </source>
</evidence>
<comment type="similarity">
    <text evidence="1">Belongs to the N(4)/N(6)-methyltransferase family. N(4) subfamily.</text>
</comment>
<reference evidence="11 12" key="1">
    <citation type="submission" date="2016-10" db="EMBL/GenBank/DDBJ databases">
        <authorList>
            <person name="de Groot N.N."/>
        </authorList>
    </citation>
    <scope>NUCLEOTIDE SEQUENCE [LARGE SCALE GENOMIC DNA]</scope>
    <source>
        <strain evidence="11 12">CGMCC 1.5337</strain>
    </source>
</reference>
<evidence type="ECO:0000256" key="8">
    <source>
        <dbReference type="RuleBase" id="RU362026"/>
    </source>
</evidence>
<dbReference type="RefSeq" id="WP_089670515.1">
    <property type="nucleotide sequence ID" value="NZ_FOJA01000002.1"/>
</dbReference>
<dbReference type="Proteomes" id="UP000198518">
    <property type="component" value="Unassembled WGS sequence"/>
</dbReference>
<feature type="compositionally biased region" description="Basic and acidic residues" evidence="9">
    <location>
        <begin position="215"/>
        <end position="230"/>
    </location>
</feature>
<evidence type="ECO:0000256" key="5">
    <source>
        <dbReference type="ARBA" id="ARBA00022747"/>
    </source>
</evidence>
<dbReference type="GO" id="GO:0015667">
    <property type="term" value="F:site-specific DNA-methyltransferase (cytosine-N4-specific) activity"/>
    <property type="evidence" value="ECO:0007669"/>
    <property type="project" value="UniProtKB-EC"/>
</dbReference>
<dbReference type="SUPFAM" id="SSF53335">
    <property type="entry name" value="S-adenosyl-L-methionine-dependent methyltransferases"/>
    <property type="match status" value="1"/>
</dbReference>
<sequence length="402" mass="45324">MTATEPRRVTDLVERQPQYVTTAGNETVEVRPSIEAIGQEPIQGAAYAGDSRQLLDEIIPASIDLVVTSPPFALQRKKAYGNKSPEEYVEWFLEFAEKVYEALAEDGSLVIDIGGGWQKGKPLRSHYHFKLLSALTDDSGLLADRFGETFNLAQDFYWYNPAKLPTPAQWVTIERIRVKDAVNHVWWLSKNDAREKPDNRRVLKEYSDAQKRLIEKGHDAQSRPSEHELSDTFDEPAEDGAIRPNFRNAIDDSSTTQSSAELLENLDVPEALLEVVLEEGLTEELVQTLGAAHTEDNVLEIANTRSTTPYLEACKETETEIHPARFPRELPKFFIQFLTEPGDTVLDIFAGSNTTGQMAQQTGRKWLAFEFEEAYLEGSRYRFQEPEEIRSGSTSVPEAQSP</sequence>
<feature type="region of interest" description="Disordered" evidence="9">
    <location>
        <begin position="215"/>
        <end position="255"/>
    </location>
</feature>
<evidence type="ECO:0000256" key="3">
    <source>
        <dbReference type="ARBA" id="ARBA00022679"/>
    </source>
</evidence>
<name>A0A1I0R244_9EURY</name>
<dbReference type="Pfam" id="PF01555">
    <property type="entry name" value="N6_N4_Mtase"/>
    <property type="match status" value="1"/>
</dbReference>